<name>W2PTC6_PHYN3</name>
<evidence type="ECO:0000256" key="1">
    <source>
        <dbReference type="SAM" id="MobiDB-lite"/>
    </source>
</evidence>
<reference evidence="2 3" key="2">
    <citation type="submission" date="2013-11" db="EMBL/GenBank/DDBJ databases">
        <title>The Genome Sequence of Phytophthora parasitica INRA-310.</title>
        <authorList>
            <consortium name="The Broad Institute Genomics Platform"/>
            <person name="Russ C."/>
            <person name="Tyler B."/>
            <person name="Panabieres F."/>
            <person name="Shan W."/>
            <person name="Tripathy S."/>
            <person name="Grunwald N."/>
            <person name="Machado M."/>
            <person name="Johnson C.S."/>
            <person name="Arredondo F."/>
            <person name="Hong C."/>
            <person name="Coffey M."/>
            <person name="Young S.K."/>
            <person name="Zeng Q."/>
            <person name="Gargeya S."/>
            <person name="Fitzgerald M."/>
            <person name="Abouelleil A."/>
            <person name="Alvarado L."/>
            <person name="Chapman S.B."/>
            <person name="Gainer-Dewar J."/>
            <person name="Goldberg J."/>
            <person name="Griggs A."/>
            <person name="Gujja S."/>
            <person name="Hansen M."/>
            <person name="Howarth C."/>
            <person name="Imamovic A."/>
            <person name="Ireland A."/>
            <person name="Larimer J."/>
            <person name="McCowan C."/>
            <person name="Murphy C."/>
            <person name="Pearson M."/>
            <person name="Poon T.W."/>
            <person name="Priest M."/>
            <person name="Roberts A."/>
            <person name="Saif S."/>
            <person name="Shea T."/>
            <person name="Sykes S."/>
            <person name="Wortman J."/>
            <person name="Nusbaum C."/>
            <person name="Birren B."/>
        </authorList>
    </citation>
    <scope>NUCLEOTIDE SEQUENCE [LARGE SCALE GENOMIC DNA]</scope>
    <source>
        <strain evidence="2 3">INRA-310</strain>
    </source>
</reference>
<evidence type="ECO:0000313" key="3">
    <source>
        <dbReference type="Proteomes" id="UP000018817"/>
    </source>
</evidence>
<dbReference type="EMBL" id="KI669608">
    <property type="protein sequence ID" value="ETN03871.1"/>
    <property type="molecule type" value="Genomic_DNA"/>
</dbReference>
<feature type="compositionally biased region" description="Acidic residues" evidence="1">
    <location>
        <begin position="37"/>
        <end position="52"/>
    </location>
</feature>
<dbReference type="GeneID" id="20184402"/>
<reference evidence="3" key="1">
    <citation type="submission" date="2011-12" db="EMBL/GenBank/DDBJ databases">
        <authorList>
            <consortium name="The Broad Institute Genome Sequencing Platform"/>
            <person name="Russ C."/>
            <person name="Tyler B."/>
            <person name="Panabieres F."/>
            <person name="Shan W."/>
            <person name="Tripathy S."/>
            <person name="Grunwald N."/>
            <person name="Machado M."/>
            <person name="Young S.K."/>
            <person name="Zeng Q."/>
            <person name="Gargeya S."/>
            <person name="Fitzgerald M."/>
            <person name="Haas B."/>
            <person name="Abouelleil A."/>
            <person name="Alvarado L."/>
            <person name="Arachchi H.M."/>
            <person name="Berlin A."/>
            <person name="Chapman S.B."/>
            <person name="Gearin G."/>
            <person name="Goldberg J."/>
            <person name="Griggs A."/>
            <person name="Gujja S."/>
            <person name="Hansen M."/>
            <person name="Heiman D."/>
            <person name="Howarth C."/>
            <person name="Larimer J."/>
            <person name="Lui A."/>
            <person name="MacDonald P.J.P."/>
            <person name="McCowen C."/>
            <person name="Montmayeur A."/>
            <person name="Murphy C."/>
            <person name="Neiman D."/>
            <person name="Pearson M."/>
            <person name="Priest M."/>
            <person name="Roberts A."/>
            <person name="Saif S."/>
            <person name="Shea T."/>
            <person name="Sisk P."/>
            <person name="Stolte C."/>
            <person name="Sykes S."/>
            <person name="Wortman J."/>
            <person name="Nusbaum C."/>
            <person name="Birren B."/>
        </authorList>
    </citation>
    <scope>NUCLEOTIDE SEQUENCE [LARGE SCALE GENOMIC DNA]</scope>
    <source>
        <strain evidence="3">INRA-310</strain>
    </source>
</reference>
<feature type="region of interest" description="Disordered" evidence="1">
    <location>
        <begin position="37"/>
        <end position="92"/>
    </location>
</feature>
<evidence type="ECO:0000313" key="2">
    <source>
        <dbReference type="EMBL" id="ETN03871.1"/>
    </source>
</evidence>
<sequence>MTETRRARSVNRQLKIAYNALGIEDDDVSNEDYELEAISEDDEEEDEDEDLSCGDPNEGSTTAAGKPRAQGNKNKKTQGNVTPDSKATKTLL</sequence>
<proteinExistence type="predicted"/>
<dbReference type="AlphaFoldDB" id="W2PTC6"/>
<protein>
    <submittedName>
        <fullName evidence="2">Uncharacterized protein</fullName>
    </submittedName>
</protein>
<dbReference type="Proteomes" id="UP000018817">
    <property type="component" value="Unassembled WGS sequence"/>
</dbReference>
<dbReference type="VEuPathDB" id="FungiDB:PPTG_15193"/>
<dbReference type="OMA" id="CGDPNEG"/>
<gene>
    <name evidence="2" type="ORF">PPTG_15193</name>
</gene>
<dbReference type="OrthoDB" id="129661at2759"/>
<organism evidence="2 3">
    <name type="scientific">Phytophthora nicotianae (strain INRA-310)</name>
    <name type="common">Phytophthora parasitica</name>
    <dbReference type="NCBI Taxonomy" id="761204"/>
    <lineage>
        <taxon>Eukaryota</taxon>
        <taxon>Sar</taxon>
        <taxon>Stramenopiles</taxon>
        <taxon>Oomycota</taxon>
        <taxon>Peronosporomycetes</taxon>
        <taxon>Peronosporales</taxon>
        <taxon>Peronosporaceae</taxon>
        <taxon>Phytophthora</taxon>
    </lineage>
</organism>
<dbReference type="RefSeq" id="XP_008910808.1">
    <property type="nucleotide sequence ID" value="XM_008912560.1"/>
</dbReference>
<accession>W2PTC6</accession>